<evidence type="ECO:0000256" key="2">
    <source>
        <dbReference type="ARBA" id="ARBA00022857"/>
    </source>
</evidence>
<comment type="similarity">
    <text evidence="1">Belongs to the short-chain dehydrogenases/reductases (SDR) family.</text>
</comment>
<dbReference type="InterPro" id="IPR036291">
    <property type="entry name" value="NAD(P)-bd_dom_sf"/>
</dbReference>
<feature type="region of interest" description="Disordered" evidence="7">
    <location>
        <begin position="495"/>
        <end position="523"/>
    </location>
</feature>
<dbReference type="SUPFAM" id="SSF51735">
    <property type="entry name" value="NAD(P)-binding Rossmann-fold domains"/>
    <property type="match status" value="1"/>
</dbReference>
<reference evidence="8" key="1">
    <citation type="journal article" date="2021" name="J Fungi (Basel)">
        <title>Virulence traits and population genomics of the black yeast Aureobasidium melanogenum.</title>
        <authorList>
            <person name="Cernosa A."/>
            <person name="Sun X."/>
            <person name="Gostincar C."/>
            <person name="Fang C."/>
            <person name="Gunde-Cimerman N."/>
            <person name="Song Z."/>
        </authorList>
    </citation>
    <scope>NUCLEOTIDE SEQUENCE</scope>
    <source>
        <strain evidence="8">EXF-9911</strain>
    </source>
</reference>
<dbReference type="InterPro" id="IPR020904">
    <property type="entry name" value="Sc_DH/Rdtase_CS"/>
</dbReference>
<dbReference type="EC" id="1.1.1.250" evidence="5"/>
<dbReference type="PRINTS" id="PR00081">
    <property type="entry name" value="GDHRDH"/>
</dbReference>
<dbReference type="GO" id="GO:0047038">
    <property type="term" value="F:D-arabinitol 2-dehydrogenase activity"/>
    <property type="evidence" value="ECO:0007669"/>
    <property type="project" value="UniProtKB-EC"/>
</dbReference>
<evidence type="ECO:0000256" key="6">
    <source>
        <dbReference type="ARBA" id="ARBA00070881"/>
    </source>
</evidence>
<dbReference type="AlphaFoldDB" id="A0A9P8DYM0"/>
<comment type="caution">
    <text evidence="8">The sequence shown here is derived from an EMBL/GenBank/DDBJ whole genome shotgun (WGS) entry which is preliminary data.</text>
</comment>
<dbReference type="PROSITE" id="PS00061">
    <property type="entry name" value="ADH_SHORT"/>
    <property type="match status" value="1"/>
</dbReference>
<dbReference type="Pfam" id="PF13561">
    <property type="entry name" value="adh_short_C2"/>
    <property type="match status" value="1"/>
</dbReference>
<evidence type="ECO:0000313" key="9">
    <source>
        <dbReference type="Proteomes" id="UP000779574"/>
    </source>
</evidence>
<evidence type="ECO:0000256" key="7">
    <source>
        <dbReference type="SAM" id="MobiDB-lite"/>
    </source>
</evidence>
<proteinExistence type="inferred from homology"/>
<dbReference type="InterPro" id="IPR002347">
    <property type="entry name" value="SDR_fam"/>
</dbReference>
<dbReference type="OrthoDB" id="1888931at2759"/>
<evidence type="ECO:0000256" key="4">
    <source>
        <dbReference type="ARBA" id="ARBA00060719"/>
    </source>
</evidence>
<feature type="compositionally biased region" description="Basic and acidic residues" evidence="7">
    <location>
        <begin position="500"/>
        <end position="514"/>
    </location>
</feature>
<feature type="region of interest" description="Disordered" evidence="7">
    <location>
        <begin position="444"/>
        <end position="479"/>
    </location>
</feature>
<keyword evidence="3" id="KW-0560">Oxidoreductase</keyword>
<protein>
    <recommendedName>
        <fullName evidence="6">D-arabinitol 2-dehydrogenase [ribulose-forming]</fullName>
        <ecNumber evidence="5">1.1.1.250</ecNumber>
    </recommendedName>
</protein>
<gene>
    <name evidence="8" type="ORF">KCU76_g18005</name>
</gene>
<sequence length="537" mass="59487">MPPYVRFSRFLRPFARASQLHQHVLRQRETYRRVSTLPCFTLENKVCVVTGASQGLGQQILAAFCLSGGHGAVVDLSLDSAAKSIQTINAEVKEKGLPEANLRPYECNTADEAAVKKTWAQIEKDFGKIHVMCLNAGITGGVAAEDYDFNDWKSMLDVNVNGTFLFAREAGHHMIKNGIKGSIIMVSSMSGVIVNRPQKQSAYNTSKAAVVQMMKSFASEWGEHGIRVNAISPGYIQTAANEGEEMEKLSKGWIKDIPLHRIAKPEEFRGTAVYIASDASSYLTGSQIVVDGGYTVNNMSSSRPRPSMQQSVYYKWLWCNENSKVNVWFLNMREHHNYRVFYASFINAANRALELARHSNSTLQPLDLDMIACLLEEHIPADMIIDVLQKYNHLVGGNKGDLKNKGLVKMNDGAPDLSIIEAAVQELKKKVKKVRPVVAARYANEKAEQEGKGKGKAKAANDYQDEDEDEEMQDAEEQTMPSLNDMSTEITAAGNAPAAVKDKGKGKAPVKFDDIPIVGGKKKDEDVDKEWKEFFLG</sequence>
<name>A0A9P8DYM0_AURME</name>
<dbReference type="Gene3D" id="3.40.50.720">
    <property type="entry name" value="NAD(P)-binding Rossmann-like Domain"/>
    <property type="match status" value="1"/>
</dbReference>
<feature type="compositionally biased region" description="Acidic residues" evidence="7">
    <location>
        <begin position="463"/>
        <end position="477"/>
    </location>
</feature>
<evidence type="ECO:0000256" key="3">
    <source>
        <dbReference type="ARBA" id="ARBA00023002"/>
    </source>
</evidence>
<dbReference type="FunFam" id="3.40.50.720:FF:000240">
    <property type="entry name" value="SDR family oxidoreductase"/>
    <property type="match status" value="1"/>
</dbReference>
<organism evidence="8 9">
    <name type="scientific">Aureobasidium melanogenum</name>
    <name type="common">Aureobasidium pullulans var. melanogenum</name>
    <dbReference type="NCBI Taxonomy" id="46634"/>
    <lineage>
        <taxon>Eukaryota</taxon>
        <taxon>Fungi</taxon>
        <taxon>Dikarya</taxon>
        <taxon>Ascomycota</taxon>
        <taxon>Pezizomycotina</taxon>
        <taxon>Dothideomycetes</taxon>
        <taxon>Dothideomycetidae</taxon>
        <taxon>Dothideales</taxon>
        <taxon>Saccotheciaceae</taxon>
        <taxon>Aureobasidium</taxon>
    </lineage>
</organism>
<feature type="non-terminal residue" evidence="8">
    <location>
        <position position="537"/>
    </location>
</feature>
<dbReference type="PANTHER" id="PTHR43008">
    <property type="entry name" value="BENZIL REDUCTASE"/>
    <property type="match status" value="1"/>
</dbReference>
<reference evidence="8" key="2">
    <citation type="submission" date="2021-08" db="EMBL/GenBank/DDBJ databases">
        <authorList>
            <person name="Gostincar C."/>
            <person name="Sun X."/>
            <person name="Song Z."/>
            <person name="Gunde-Cimerman N."/>
        </authorList>
    </citation>
    <scope>NUCLEOTIDE SEQUENCE</scope>
    <source>
        <strain evidence="8">EXF-9911</strain>
    </source>
</reference>
<dbReference type="GO" id="GO:0005975">
    <property type="term" value="P:carbohydrate metabolic process"/>
    <property type="evidence" value="ECO:0007669"/>
    <property type="project" value="UniProtKB-ARBA"/>
</dbReference>
<comment type="pathway">
    <text evidence="4">Carbohydrate metabolism; D-arabinitol metabolism.</text>
</comment>
<evidence type="ECO:0000256" key="5">
    <source>
        <dbReference type="ARBA" id="ARBA00066831"/>
    </source>
</evidence>
<dbReference type="EMBL" id="JAHFXF010001508">
    <property type="protein sequence ID" value="KAG9666407.1"/>
    <property type="molecule type" value="Genomic_DNA"/>
</dbReference>
<accession>A0A9P8DYM0</accession>
<dbReference type="Proteomes" id="UP000779574">
    <property type="component" value="Unassembled WGS sequence"/>
</dbReference>
<dbReference type="PANTHER" id="PTHR43008:SF14">
    <property type="entry name" value="DEHYDROGENASE ARBD, PUTATIVE-RELATED"/>
    <property type="match status" value="1"/>
</dbReference>
<evidence type="ECO:0000313" key="8">
    <source>
        <dbReference type="EMBL" id="KAG9666407.1"/>
    </source>
</evidence>
<feature type="compositionally biased region" description="Basic and acidic residues" evidence="7">
    <location>
        <begin position="444"/>
        <end position="453"/>
    </location>
</feature>
<dbReference type="PRINTS" id="PR00080">
    <property type="entry name" value="SDRFAMILY"/>
</dbReference>
<keyword evidence="2" id="KW-0521">NADP</keyword>
<evidence type="ECO:0000256" key="1">
    <source>
        <dbReference type="ARBA" id="ARBA00006484"/>
    </source>
</evidence>
<dbReference type="GO" id="GO:0050664">
    <property type="term" value="F:oxidoreductase activity, acting on NAD(P)H, oxygen as acceptor"/>
    <property type="evidence" value="ECO:0007669"/>
    <property type="project" value="TreeGrafter"/>
</dbReference>